<evidence type="ECO:0000313" key="3">
    <source>
        <dbReference type="Proteomes" id="UP000324222"/>
    </source>
</evidence>
<keyword evidence="1" id="KW-0812">Transmembrane</keyword>
<organism evidence="2 3">
    <name type="scientific">Portunus trituberculatus</name>
    <name type="common">Swimming crab</name>
    <name type="synonym">Neptunus trituberculatus</name>
    <dbReference type="NCBI Taxonomy" id="210409"/>
    <lineage>
        <taxon>Eukaryota</taxon>
        <taxon>Metazoa</taxon>
        <taxon>Ecdysozoa</taxon>
        <taxon>Arthropoda</taxon>
        <taxon>Crustacea</taxon>
        <taxon>Multicrustacea</taxon>
        <taxon>Malacostraca</taxon>
        <taxon>Eumalacostraca</taxon>
        <taxon>Eucarida</taxon>
        <taxon>Decapoda</taxon>
        <taxon>Pleocyemata</taxon>
        <taxon>Brachyura</taxon>
        <taxon>Eubrachyura</taxon>
        <taxon>Portunoidea</taxon>
        <taxon>Portunidae</taxon>
        <taxon>Portuninae</taxon>
        <taxon>Portunus</taxon>
    </lineage>
</organism>
<feature type="transmembrane region" description="Helical" evidence="1">
    <location>
        <begin position="84"/>
        <end position="101"/>
    </location>
</feature>
<dbReference type="AlphaFoldDB" id="A0A5B7F9I7"/>
<protein>
    <submittedName>
        <fullName evidence="2">Uncharacterized protein</fullName>
    </submittedName>
</protein>
<accession>A0A5B7F9I7</accession>
<comment type="caution">
    <text evidence="2">The sequence shown here is derived from an EMBL/GenBank/DDBJ whole genome shotgun (WGS) entry which is preliminary data.</text>
</comment>
<evidence type="ECO:0000256" key="1">
    <source>
        <dbReference type="SAM" id="Phobius"/>
    </source>
</evidence>
<dbReference type="Proteomes" id="UP000324222">
    <property type="component" value="Unassembled WGS sequence"/>
</dbReference>
<keyword evidence="1" id="KW-1133">Transmembrane helix</keyword>
<reference evidence="2 3" key="1">
    <citation type="submission" date="2019-05" db="EMBL/GenBank/DDBJ databases">
        <title>Another draft genome of Portunus trituberculatus and its Hox gene families provides insights of decapod evolution.</title>
        <authorList>
            <person name="Jeong J.-H."/>
            <person name="Song I."/>
            <person name="Kim S."/>
            <person name="Choi T."/>
            <person name="Kim D."/>
            <person name="Ryu S."/>
            <person name="Kim W."/>
        </authorList>
    </citation>
    <scope>NUCLEOTIDE SEQUENCE [LARGE SCALE GENOMIC DNA]</scope>
    <source>
        <tissue evidence="2">Muscle</tissue>
    </source>
</reference>
<name>A0A5B7F9I7_PORTR</name>
<keyword evidence="1" id="KW-0472">Membrane</keyword>
<dbReference type="EMBL" id="VSRR010005227">
    <property type="protein sequence ID" value="MPC41899.1"/>
    <property type="molecule type" value="Genomic_DNA"/>
</dbReference>
<feature type="transmembrane region" description="Helical" evidence="1">
    <location>
        <begin position="21"/>
        <end position="44"/>
    </location>
</feature>
<proteinExistence type="predicted"/>
<sequence length="163" mass="18153">MNLYHSQPPSMPFSLKDSITLLSHFTLAFIIICLVSLCCFTYAAHAFRYSFSASSFSCLSQPSTLSTHSLLLLPGLSDFIVPPWFAYSLSPIYSHILYLILSSTPHILNQSLIQVLHIIYLHHHPTFSHSDLPESSPTLHLSVSTSFLYLPLSLHSHSAPGIL</sequence>
<evidence type="ECO:0000313" key="2">
    <source>
        <dbReference type="EMBL" id="MPC41899.1"/>
    </source>
</evidence>
<gene>
    <name evidence="2" type="ORF">E2C01_035506</name>
</gene>
<keyword evidence="3" id="KW-1185">Reference proteome</keyword>